<gene>
    <name evidence="3" type="ORF">CNMCM6805_001792</name>
</gene>
<feature type="transmembrane region" description="Helical" evidence="2">
    <location>
        <begin position="126"/>
        <end position="150"/>
    </location>
</feature>
<evidence type="ECO:0000313" key="4">
    <source>
        <dbReference type="Proteomes" id="UP000653565"/>
    </source>
</evidence>
<evidence type="ECO:0000313" key="3">
    <source>
        <dbReference type="EMBL" id="KAF4228998.1"/>
    </source>
</evidence>
<reference evidence="3" key="1">
    <citation type="journal article" date="2020" name="bioRxiv">
        <title>Genomic and phenotypic heterogeneity of clinical isolates of the human pathogens Aspergillus fumigatus, Aspergillus lentulus and Aspergillus fumigatiaffinis.</title>
        <authorList>
            <person name="dos Santos R.A.C."/>
            <person name="Steenwyk J.L."/>
            <person name="Rivero-Menendez O."/>
            <person name="Mead M.E."/>
            <person name="Silva L.P."/>
            <person name="Bastos R.W."/>
            <person name="Alastruey-Izquierdo A."/>
            <person name="Goldman G.H."/>
            <person name="Rokas A."/>
        </authorList>
    </citation>
    <scope>NUCLEOTIDE SEQUENCE</scope>
    <source>
        <strain evidence="3">CNM-CM6805</strain>
    </source>
</reference>
<feature type="transmembrane region" description="Helical" evidence="2">
    <location>
        <begin position="82"/>
        <end position="100"/>
    </location>
</feature>
<reference evidence="3" key="2">
    <citation type="submission" date="2020-04" db="EMBL/GenBank/DDBJ databases">
        <authorList>
            <person name="Santos R.A.C."/>
            <person name="Steenwyk J.L."/>
            <person name="Rivero-Menendez O."/>
            <person name="Mead M.E."/>
            <person name="Silva L.P."/>
            <person name="Bastos R.W."/>
            <person name="Alastruey-Izquierdo A."/>
            <person name="Goldman G.H."/>
            <person name="Rokas A."/>
        </authorList>
    </citation>
    <scope>NUCLEOTIDE SEQUENCE</scope>
    <source>
        <strain evidence="3">CNM-CM6805</strain>
    </source>
</reference>
<feature type="region of interest" description="Disordered" evidence="1">
    <location>
        <begin position="1"/>
        <end position="21"/>
    </location>
</feature>
<evidence type="ECO:0000256" key="2">
    <source>
        <dbReference type="SAM" id="Phobius"/>
    </source>
</evidence>
<dbReference type="AlphaFoldDB" id="A0A8H4GVC1"/>
<proteinExistence type="predicted"/>
<accession>A0A8H4GVC1</accession>
<organism evidence="3 4">
    <name type="scientific">Aspergillus fumigatiaffinis</name>
    <dbReference type="NCBI Taxonomy" id="340414"/>
    <lineage>
        <taxon>Eukaryota</taxon>
        <taxon>Fungi</taxon>
        <taxon>Dikarya</taxon>
        <taxon>Ascomycota</taxon>
        <taxon>Pezizomycotina</taxon>
        <taxon>Eurotiomycetes</taxon>
        <taxon>Eurotiomycetidae</taxon>
        <taxon>Eurotiales</taxon>
        <taxon>Aspergillaceae</taxon>
        <taxon>Aspergillus</taxon>
        <taxon>Aspergillus subgen. Fumigati</taxon>
    </lineage>
</organism>
<comment type="caution">
    <text evidence="3">The sequence shown here is derived from an EMBL/GenBank/DDBJ whole genome shotgun (WGS) entry which is preliminary data.</text>
</comment>
<keyword evidence="2" id="KW-0812">Transmembrane</keyword>
<protein>
    <submittedName>
        <fullName evidence="3">Uncharacterized protein</fullName>
    </submittedName>
</protein>
<sequence>MLSEKQAAAHEAYDSEQACPRGEALDEEGEIFEKTASGVCSRCRRRYMRWEPVHRLVVIPGRSGDHRNGIHLQIGARRLADLRGIPVIYVAVLIVVMGVTTRDRPAAAPQEGPYDLGFVAINNPGFAAGMVASCSIFVSSAGTSAFLPVISEMRNPKD</sequence>
<name>A0A8H4GVC1_9EURO</name>
<keyword evidence="2" id="KW-1133">Transmembrane helix</keyword>
<evidence type="ECO:0000256" key="1">
    <source>
        <dbReference type="SAM" id="MobiDB-lite"/>
    </source>
</evidence>
<dbReference type="EMBL" id="JAAAPX010000140">
    <property type="protein sequence ID" value="KAF4228998.1"/>
    <property type="molecule type" value="Genomic_DNA"/>
</dbReference>
<dbReference type="Proteomes" id="UP000653565">
    <property type="component" value="Unassembled WGS sequence"/>
</dbReference>
<keyword evidence="2" id="KW-0472">Membrane</keyword>
<keyword evidence="4" id="KW-1185">Reference proteome</keyword>